<sequence length="272" mass="29990">MSPSTIYLITGASRPCGIGIASFSVIHSRICSHCLAFAALTPPKNENAFIYVTARDLSKKSSLDDLKAKYPNRGAIITWIAANVESNTALAKEIEERHRKVDILLSALLSGAGKVHEADISASPWEDHFKANVLGPTVLFKSIYELLKKSSNPRFIPISSMSGSLVALIHLDMRNTAYASTKATLNYIAPKIHFENEWLGVQTTHCLDWHVKDDHIILTHPSGSLNKIVEQFGKFPTADKAAVLLLKIIDESTTREKDDGQFINLDGARIPW</sequence>
<accession>A0A409XER0</accession>
<keyword evidence="5" id="KW-1185">Reference proteome</keyword>
<dbReference type="Gene3D" id="3.40.50.720">
    <property type="entry name" value="NAD(P)-binding Rossmann-like Domain"/>
    <property type="match status" value="1"/>
</dbReference>
<dbReference type="InterPro" id="IPR051468">
    <property type="entry name" value="Fungal_SecMetab_SDRs"/>
</dbReference>
<comment type="similarity">
    <text evidence="1">Belongs to the short-chain dehydrogenases/reductases (SDR) family.</text>
</comment>
<reference evidence="4 5" key="1">
    <citation type="journal article" date="2018" name="Evol. Lett.">
        <title>Horizontal gene cluster transfer increased hallucinogenic mushroom diversity.</title>
        <authorList>
            <person name="Reynolds H.T."/>
            <person name="Vijayakumar V."/>
            <person name="Gluck-Thaler E."/>
            <person name="Korotkin H.B."/>
            <person name="Matheny P.B."/>
            <person name="Slot J.C."/>
        </authorList>
    </citation>
    <scope>NUCLEOTIDE SEQUENCE [LARGE SCALE GENOMIC DNA]</scope>
    <source>
        <strain evidence="4 5">2631</strain>
    </source>
</reference>
<dbReference type="PANTHER" id="PTHR43544:SF7">
    <property type="entry name" value="NADB-LER2"/>
    <property type="match status" value="1"/>
</dbReference>
<evidence type="ECO:0000256" key="2">
    <source>
        <dbReference type="ARBA" id="ARBA00022857"/>
    </source>
</evidence>
<evidence type="ECO:0000256" key="3">
    <source>
        <dbReference type="ARBA" id="ARBA00023002"/>
    </source>
</evidence>
<keyword evidence="3" id="KW-0560">Oxidoreductase</keyword>
<dbReference type="AlphaFoldDB" id="A0A409XER0"/>
<dbReference type="InterPro" id="IPR002347">
    <property type="entry name" value="SDR_fam"/>
</dbReference>
<gene>
    <name evidence="4" type="ORF">CVT25_001329</name>
</gene>
<evidence type="ECO:0000313" key="4">
    <source>
        <dbReference type="EMBL" id="PPQ89250.1"/>
    </source>
</evidence>
<dbReference type="GO" id="GO:0005737">
    <property type="term" value="C:cytoplasm"/>
    <property type="evidence" value="ECO:0007669"/>
    <property type="project" value="TreeGrafter"/>
</dbReference>
<name>A0A409XER0_PSICY</name>
<organism evidence="4 5">
    <name type="scientific">Psilocybe cyanescens</name>
    <dbReference type="NCBI Taxonomy" id="93625"/>
    <lineage>
        <taxon>Eukaryota</taxon>
        <taxon>Fungi</taxon>
        <taxon>Dikarya</taxon>
        <taxon>Basidiomycota</taxon>
        <taxon>Agaricomycotina</taxon>
        <taxon>Agaricomycetes</taxon>
        <taxon>Agaricomycetidae</taxon>
        <taxon>Agaricales</taxon>
        <taxon>Agaricineae</taxon>
        <taxon>Strophariaceae</taxon>
        <taxon>Psilocybe</taxon>
    </lineage>
</organism>
<dbReference type="InParanoid" id="A0A409XER0"/>
<dbReference type="InterPro" id="IPR036291">
    <property type="entry name" value="NAD(P)-bd_dom_sf"/>
</dbReference>
<dbReference type="Proteomes" id="UP000283269">
    <property type="component" value="Unassembled WGS sequence"/>
</dbReference>
<dbReference type="Pfam" id="PF00106">
    <property type="entry name" value="adh_short"/>
    <property type="match status" value="1"/>
</dbReference>
<dbReference type="EMBL" id="NHYD01001919">
    <property type="protein sequence ID" value="PPQ89250.1"/>
    <property type="molecule type" value="Genomic_DNA"/>
</dbReference>
<dbReference type="PANTHER" id="PTHR43544">
    <property type="entry name" value="SHORT-CHAIN DEHYDROGENASE/REDUCTASE"/>
    <property type="match status" value="1"/>
</dbReference>
<evidence type="ECO:0000256" key="1">
    <source>
        <dbReference type="ARBA" id="ARBA00006484"/>
    </source>
</evidence>
<protein>
    <submittedName>
        <fullName evidence="4">Uncharacterized protein</fullName>
    </submittedName>
</protein>
<proteinExistence type="inferred from homology"/>
<dbReference type="GO" id="GO:0016491">
    <property type="term" value="F:oxidoreductase activity"/>
    <property type="evidence" value="ECO:0007669"/>
    <property type="project" value="UniProtKB-KW"/>
</dbReference>
<comment type="caution">
    <text evidence="4">The sequence shown here is derived from an EMBL/GenBank/DDBJ whole genome shotgun (WGS) entry which is preliminary data.</text>
</comment>
<evidence type="ECO:0000313" key="5">
    <source>
        <dbReference type="Proteomes" id="UP000283269"/>
    </source>
</evidence>
<dbReference type="SUPFAM" id="SSF51735">
    <property type="entry name" value="NAD(P)-binding Rossmann-fold domains"/>
    <property type="match status" value="1"/>
</dbReference>
<dbReference type="OrthoDB" id="9876299at2759"/>
<keyword evidence="2" id="KW-0521">NADP</keyword>